<keyword evidence="2" id="KW-0378">Hydrolase</keyword>
<dbReference type="Gene3D" id="3.90.79.10">
    <property type="entry name" value="Nucleoside Triphosphate Pyrophosphohydrolase"/>
    <property type="match status" value="1"/>
</dbReference>
<keyword evidence="3" id="KW-1185">Reference proteome</keyword>
<evidence type="ECO:0000313" key="3">
    <source>
        <dbReference type="Proteomes" id="UP000186303"/>
    </source>
</evidence>
<dbReference type="VEuPathDB" id="FungiDB:MSYG_1025"/>
<dbReference type="InterPro" id="IPR015797">
    <property type="entry name" value="NUDIX_hydrolase-like_dom_sf"/>
</dbReference>
<dbReference type="PROSITE" id="PS51462">
    <property type="entry name" value="NUDIX"/>
    <property type="match status" value="1"/>
</dbReference>
<dbReference type="AlphaFoldDB" id="A0A1M8A2W6"/>
<sequence length="307" mass="34461">MPRHRCLLEVAHTCQNDDPWADASLYAFLCDGVQIGFIPAPVWEVLREHGAAQDWPLVLLPAQRAVTFADACSSVEQRTRAMNEVATWMRDHRLFPDPLDGWRNEQYAIYGPGERRNRIAFTLERSACALFGLATFGVHLTAYTPDGRIWVPKRSSTKPTWPGYYDNSVAGGITAGDGPLATVVRECEEEAGLPPPLVREHVQAAGVLTYFYKTSHGWRQPEMQYVYDLLLPPDVTLAPSDGEAESFELLDRATVLDRMLEGTFKPNCTLVLMDFFIRHGWLTADNESDYTTLVSLLHTPLRIPVPS</sequence>
<dbReference type="InterPro" id="IPR000086">
    <property type="entry name" value="NUDIX_hydrolase_dom"/>
</dbReference>
<dbReference type="SUPFAM" id="SSF55811">
    <property type="entry name" value="Nudix"/>
    <property type="match status" value="1"/>
</dbReference>
<dbReference type="EMBL" id="LT671822">
    <property type="protein sequence ID" value="SHO76687.1"/>
    <property type="molecule type" value="Genomic_DNA"/>
</dbReference>
<dbReference type="CDD" id="cd03676">
    <property type="entry name" value="NUDIX_Tnr3_like"/>
    <property type="match status" value="1"/>
</dbReference>
<accession>A0A1M8A2W6</accession>
<dbReference type="PANTHER" id="PTHR13622:SF8">
    <property type="entry name" value="THIAMIN PYROPHOSPHOKINASE 1"/>
    <property type="match status" value="1"/>
</dbReference>
<dbReference type="Proteomes" id="UP000186303">
    <property type="component" value="Chromosome 2"/>
</dbReference>
<dbReference type="Pfam" id="PF15916">
    <property type="entry name" value="DUF4743"/>
    <property type="match status" value="1"/>
</dbReference>
<evidence type="ECO:0000259" key="1">
    <source>
        <dbReference type="PROSITE" id="PS51462"/>
    </source>
</evidence>
<dbReference type="PANTHER" id="PTHR13622">
    <property type="entry name" value="THIAMIN PYROPHOSPHOKINASE"/>
    <property type="match status" value="1"/>
</dbReference>
<dbReference type="GO" id="GO:0044715">
    <property type="term" value="F:8-oxo-dGDP phosphatase activity"/>
    <property type="evidence" value="ECO:0007669"/>
    <property type="project" value="UniProtKB-ARBA"/>
</dbReference>
<feature type="domain" description="Nudix hydrolase" evidence="1">
    <location>
        <begin position="133"/>
        <end position="274"/>
    </location>
</feature>
<organism evidence="2 3">
    <name type="scientific">Malassezia sympodialis (strain ATCC 42132)</name>
    <name type="common">Atopic eczema-associated yeast</name>
    <dbReference type="NCBI Taxonomy" id="1230383"/>
    <lineage>
        <taxon>Eukaryota</taxon>
        <taxon>Fungi</taxon>
        <taxon>Dikarya</taxon>
        <taxon>Basidiomycota</taxon>
        <taxon>Ustilaginomycotina</taxon>
        <taxon>Malasseziomycetes</taxon>
        <taxon>Malasseziales</taxon>
        <taxon>Malasseziaceae</taxon>
        <taxon>Malassezia</taxon>
    </lineage>
</organism>
<dbReference type="STRING" id="1230383.A0A1M8A2W6"/>
<dbReference type="OrthoDB" id="10261522at2759"/>
<gene>
    <name evidence="2" type="ORF">MSYG_1025</name>
</gene>
<reference evidence="3" key="1">
    <citation type="journal article" date="2017" name="Nucleic Acids Res.">
        <title>Proteogenomics produces comprehensive and highly accurate protein-coding gene annotation in a complete genome assembly of Malassezia sympodialis.</title>
        <authorList>
            <person name="Zhu Y."/>
            <person name="Engstroem P.G."/>
            <person name="Tellgren-Roth C."/>
            <person name="Baudo C.D."/>
            <person name="Kennell J.C."/>
            <person name="Sun S."/>
            <person name="Billmyre R.B."/>
            <person name="Schroeder M.S."/>
            <person name="Andersson A."/>
            <person name="Holm T."/>
            <person name="Sigurgeirsson B."/>
            <person name="Wu G."/>
            <person name="Sankaranarayanan S.R."/>
            <person name="Siddharthan R."/>
            <person name="Sanyal K."/>
            <person name="Lundeberg J."/>
            <person name="Nystedt B."/>
            <person name="Boekhout T."/>
            <person name="Dawson T.L. Jr."/>
            <person name="Heitman J."/>
            <person name="Scheynius A."/>
            <person name="Lehtioe J."/>
        </authorList>
    </citation>
    <scope>NUCLEOTIDE SEQUENCE [LARGE SCALE GENOMIC DNA]</scope>
    <source>
        <strain evidence="3">ATCC 42132</strain>
    </source>
</reference>
<dbReference type="FunFam" id="3.90.79.10:FF:000019">
    <property type="entry name" value="Thiamin pyrophosphokinase, putative"/>
    <property type="match status" value="1"/>
</dbReference>
<dbReference type="Pfam" id="PF00293">
    <property type="entry name" value="NUDIX"/>
    <property type="match status" value="1"/>
</dbReference>
<protein>
    <submittedName>
        <fullName evidence="2">Similar to S.cerevisiae protein YJR142W (8-oxo-dGTP diphosphatase of the Nudix hydrolase family)</fullName>
    </submittedName>
</protein>
<evidence type="ECO:0000313" key="2">
    <source>
        <dbReference type="EMBL" id="SHO76687.1"/>
    </source>
</evidence>
<dbReference type="InterPro" id="IPR031804">
    <property type="entry name" value="DUF4743"/>
</dbReference>
<name>A0A1M8A2W6_MALS4</name>
<dbReference type="OMA" id="NLAKECW"/>
<proteinExistence type="predicted"/>